<evidence type="ECO:0000313" key="2">
    <source>
        <dbReference type="Proteomes" id="UP000596742"/>
    </source>
</evidence>
<reference evidence="1" key="1">
    <citation type="submission" date="2018-11" db="EMBL/GenBank/DDBJ databases">
        <authorList>
            <person name="Alioto T."/>
            <person name="Alioto T."/>
        </authorList>
    </citation>
    <scope>NUCLEOTIDE SEQUENCE</scope>
</reference>
<dbReference type="OrthoDB" id="2018133at2759"/>
<dbReference type="Proteomes" id="UP000596742">
    <property type="component" value="Unassembled WGS sequence"/>
</dbReference>
<gene>
    <name evidence="1" type="ORF">MGAL_10B090285</name>
</gene>
<evidence type="ECO:0000313" key="1">
    <source>
        <dbReference type="EMBL" id="VDI73748.1"/>
    </source>
</evidence>
<name>A0A8B6H4R2_MYTGA</name>
<dbReference type="Gene3D" id="3.30.300.220">
    <property type="match status" value="1"/>
</dbReference>
<keyword evidence="1" id="KW-0456">Lyase</keyword>
<dbReference type="SUPFAM" id="SSF52096">
    <property type="entry name" value="ClpP/crotonase"/>
    <property type="match status" value="1"/>
</dbReference>
<dbReference type="Pfam" id="PF00378">
    <property type="entry name" value="ECH_1"/>
    <property type="match status" value="1"/>
</dbReference>
<comment type="caution">
    <text evidence="1">The sequence shown here is derived from an EMBL/GenBank/DDBJ whole genome shotgun (WGS) entry which is preliminary data.</text>
</comment>
<dbReference type="InterPro" id="IPR029045">
    <property type="entry name" value="ClpP/crotonase-like_dom_sf"/>
</dbReference>
<sequence length="106" mass="11657">MEVLGNGLRRLLLNSRNSAALKNCHATTFTRLMSSGQQLEYIIKDVKGEKKNVGLIQLNRRKALNALCDGLMTEVGQVLKEFEADTNIGCIVLTGMDKAFAGNIFL</sequence>
<dbReference type="InterPro" id="IPR001753">
    <property type="entry name" value="Enoyl-CoA_hydra/iso"/>
</dbReference>
<dbReference type="EC" id="4.2.1.17" evidence="1"/>
<dbReference type="GO" id="GO:0004300">
    <property type="term" value="F:enoyl-CoA hydratase activity"/>
    <property type="evidence" value="ECO:0007669"/>
    <property type="project" value="UniProtKB-EC"/>
</dbReference>
<organism evidence="1 2">
    <name type="scientific">Mytilus galloprovincialis</name>
    <name type="common">Mediterranean mussel</name>
    <dbReference type="NCBI Taxonomy" id="29158"/>
    <lineage>
        <taxon>Eukaryota</taxon>
        <taxon>Metazoa</taxon>
        <taxon>Spiralia</taxon>
        <taxon>Lophotrochozoa</taxon>
        <taxon>Mollusca</taxon>
        <taxon>Bivalvia</taxon>
        <taxon>Autobranchia</taxon>
        <taxon>Pteriomorphia</taxon>
        <taxon>Mytilida</taxon>
        <taxon>Mytiloidea</taxon>
        <taxon>Mytilidae</taxon>
        <taxon>Mytilinae</taxon>
        <taxon>Mytilus</taxon>
    </lineage>
</organism>
<dbReference type="EMBL" id="UYJE01009461">
    <property type="protein sequence ID" value="VDI73748.1"/>
    <property type="molecule type" value="Genomic_DNA"/>
</dbReference>
<dbReference type="AlphaFoldDB" id="A0A8B6H4R2"/>
<protein>
    <submittedName>
        <fullName evidence="1">Enoyl-CoA hydratase</fullName>
        <ecNumber evidence="1">4.2.1.17</ecNumber>
    </submittedName>
</protein>
<accession>A0A8B6H4R2</accession>
<proteinExistence type="predicted"/>
<keyword evidence="2" id="KW-1185">Reference proteome</keyword>